<dbReference type="SUPFAM" id="SSF52540">
    <property type="entry name" value="P-loop containing nucleoside triphosphate hydrolases"/>
    <property type="match status" value="1"/>
</dbReference>
<accession>A0A645EC01</accession>
<evidence type="ECO:0000256" key="3">
    <source>
        <dbReference type="ARBA" id="ARBA00022475"/>
    </source>
</evidence>
<dbReference type="AlphaFoldDB" id="A0A645EC01"/>
<dbReference type="GO" id="GO:0016887">
    <property type="term" value="F:ATP hydrolysis activity"/>
    <property type="evidence" value="ECO:0007669"/>
    <property type="project" value="InterPro"/>
</dbReference>
<gene>
    <name evidence="9" type="ORF">SDC9_146766</name>
</gene>
<sequence length="258" mass="29250">MSSYPFNVPVIQHFTELIFQSQVCFFVGENGSGKSTLLEGLAAKLNLPTIGTHSIQSDPSLESARHLATHLQLLWKKAVRQGFFLRAEDFFGFVQRLSRMQKELAEEEASLKQEMQELGSSDYGIQLATGSLRGNRDAISQRYGENPDARSHGESYLQLFSSRIQRNSIYLMDEPEAALSPMRQLAFLDLLLQGEEQGNQFIIATHSPILLAYPGAQIFSFEQGSVKETQYDELEHVQFTRMFLNNPHAFLHHLKPKQ</sequence>
<dbReference type="Gene3D" id="3.40.50.300">
    <property type="entry name" value="P-loop containing nucleotide triphosphate hydrolases"/>
    <property type="match status" value="1"/>
</dbReference>
<evidence type="ECO:0000259" key="8">
    <source>
        <dbReference type="SMART" id="SM00382"/>
    </source>
</evidence>
<evidence type="ECO:0000256" key="6">
    <source>
        <dbReference type="ARBA" id="ARBA00023136"/>
    </source>
</evidence>
<dbReference type="PANTHER" id="PTHR42771">
    <property type="entry name" value="IRON(3+)-HYDROXAMATE IMPORT ATP-BINDING PROTEIN FHUC"/>
    <property type="match status" value="1"/>
</dbReference>
<comment type="caution">
    <text evidence="9">The sequence shown here is derived from an EMBL/GenBank/DDBJ whole genome shotgun (WGS) entry which is preliminary data.</text>
</comment>
<evidence type="ECO:0000256" key="1">
    <source>
        <dbReference type="ARBA" id="ARBA00004202"/>
    </source>
</evidence>
<organism evidence="9">
    <name type="scientific">bioreactor metagenome</name>
    <dbReference type="NCBI Taxonomy" id="1076179"/>
    <lineage>
        <taxon>unclassified sequences</taxon>
        <taxon>metagenomes</taxon>
        <taxon>ecological metagenomes</taxon>
    </lineage>
</organism>
<evidence type="ECO:0000256" key="2">
    <source>
        <dbReference type="ARBA" id="ARBA00022448"/>
    </source>
</evidence>
<evidence type="ECO:0000313" key="9">
    <source>
        <dbReference type="EMBL" id="MPM99574.1"/>
    </source>
</evidence>
<dbReference type="InterPro" id="IPR003959">
    <property type="entry name" value="ATPase_AAA_core"/>
</dbReference>
<keyword evidence="6" id="KW-0472">Membrane</keyword>
<dbReference type="Pfam" id="PF13304">
    <property type="entry name" value="AAA_21"/>
    <property type="match status" value="1"/>
</dbReference>
<keyword evidence="5" id="KW-0406">Ion transport</keyword>
<dbReference type="EMBL" id="VSSQ01045658">
    <property type="protein sequence ID" value="MPM99574.1"/>
    <property type="molecule type" value="Genomic_DNA"/>
</dbReference>
<dbReference type="GO" id="GO:0005524">
    <property type="term" value="F:ATP binding"/>
    <property type="evidence" value="ECO:0007669"/>
    <property type="project" value="InterPro"/>
</dbReference>
<reference evidence="9" key="1">
    <citation type="submission" date="2019-08" db="EMBL/GenBank/DDBJ databases">
        <authorList>
            <person name="Kucharzyk K."/>
            <person name="Murdoch R.W."/>
            <person name="Higgins S."/>
            <person name="Loffler F."/>
        </authorList>
    </citation>
    <scope>NUCLEOTIDE SEQUENCE</scope>
</reference>
<dbReference type="PANTHER" id="PTHR42771:SF2">
    <property type="entry name" value="IRON(3+)-HYDROXAMATE IMPORT ATP-BINDING PROTEIN FHUC"/>
    <property type="match status" value="1"/>
</dbReference>
<evidence type="ECO:0000256" key="4">
    <source>
        <dbReference type="ARBA" id="ARBA00023004"/>
    </source>
</evidence>
<feature type="coiled-coil region" evidence="7">
    <location>
        <begin position="94"/>
        <end position="121"/>
    </location>
</feature>
<dbReference type="SMART" id="SM00382">
    <property type="entry name" value="AAA"/>
    <property type="match status" value="1"/>
</dbReference>
<comment type="subcellular location">
    <subcellularLocation>
        <location evidence="1">Cell membrane</location>
        <topology evidence="1">Peripheral membrane protein</topology>
    </subcellularLocation>
</comment>
<dbReference type="InterPro" id="IPR003593">
    <property type="entry name" value="AAA+_ATPase"/>
</dbReference>
<proteinExistence type="predicted"/>
<feature type="domain" description="AAA+ ATPase" evidence="8">
    <location>
        <begin position="20"/>
        <end position="225"/>
    </location>
</feature>
<evidence type="ECO:0000256" key="5">
    <source>
        <dbReference type="ARBA" id="ARBA00023065"/>
    </source>
</evidence>
<protein>
    <recommendedName>
        <fullName evidence="8">AAA+ ATPase domain-containing protein</fullName>
    </recommendedName>
</protein>
<dbReference type="GO" id="GO:0005886">
    <property type="term" value="C:plasma membrane"/>
    <property type="evidence" value="ECO:0007669"/>
    <property type="project" value="UniProtKB-SubCell"/>
</dbReference>
<evidence type="ECO:0000256" key="7">
    <source>
        <dbReference type="SAM" id="Coils"/>
    </source>
</evidence>
<keyword evidence="3" id="KW-1003">Cell membrane</keyword>
<keyword evidence="2" id="KW-0813">Transport</keyword>
<keyword evidence="7" id="KW-0175">Coiled coil</keyword>
<dbReference type="InterPro" id="IPR051535">
    <property type="entry name" value="Siderophore_ABC-ATPase"/>
</dbReference>
<keyword evidence="4" id="KW-0408">Iron</keyword>
<dbReference type="GO" id="GO:0006811">
    <property type="term" value="P:monoatomic ion transport"/>
    <property type="evidence" value="ECO:0007669"/>
    <property type="project" value="UniProtKB-KW"/>
</dbReference>
<dbReference type="InterPro" id="IPR027417">
    <property type="entry name" value="P-loop_NTPase"/>
</dbReference>
<name>A0A645EC01_9ZZZZ</name>